<evidence type="ECO:0000256" key="5">
    <source>
        <dbReference type="ARBA" id="ARBA00023125"/>
    </source>
</evidence>
<dbReference type="GO" id="GO:0003677">
    <property type="term" value="F:DNA binding"/>
    <property type="evidence" value="ECO:0007669"/>
    <property type="project" value="UniProtKB-KW"/>
</dbReference>
<dbReference type="GO" id="GO:0005524">
    <property type="term" value="F:ATP binding"/>
    <property type="evidence" value="ECO:0007669"/>
    <property type="project" value="UniProtKB-KW"/>
</dbReference>
<protein>
    <recommendedName>
        <fullName evidence="7">HSA domain-containing protein</fullName>
    </recommendedName>
</protein>
<dbReference type="InterPro" id="IPR014012">
    <property type="entry name" value="HSA_dom"/>
</dbReference>
<keyword evidence="3" id="KW-0347">Helicase</keyword>
<feature type="region of interest" description="Disordered" evidence="6">
    <location>
        <begin position="403"/>
        <end position="452"/>
    </location>
</feature>
<feature type="compositionally biased region" description="Low complexity" evidence="6">
    <location>
        <begin position="2200"/>
        <end position="2211"/>
    </location>
</feature>
<feature type="compositionally biased region" description="Basic and acidic residues" evidence="6">
    <location>
        <begin position="1865"/>
        <end position="1883"/>
    </location>
</feature>
<feature type="compositionally biased region" description="Polar residues" evidence="6">
    <location>
        <begin position="3249"/>
        <end position="3277"/>
    </location>
</feature>
<feature type="region of interest" description="Disordered" evidence="6">
    <location>
        <begin position="2882"/>
        <end position="2910"/>
    </location>
</feature>
<evidence type="ECO:0000256" key="6">
    <source>
        <dbReference type="SAM" id="MobiDB-lite"/>
    </source>
</evidence>
<dbReference type="Proteomes" id="UP001497525">
    <property type="component" value="Unassembled WGS sequence"/>
</dbReference>
<dbReference type="Pfam" id="PF00176">
    <property type="entry name" value="SNF2-rel_dom"/>
    <property type="match status" value="1"/>
</dbReference>
<accession>A0AAV2T9L0</accession>
<keyword evidence="5" id="KW-0238">DNA-binding</keyword>
<feature type="compositionally biased region" description="Polar residues" evidence="6">
    <location>
        <begin position="2136"/>
        <end position="2171"/>
    </location>
</feature>
<dbReference type="GO" id="GO:0000812">
    <property type="term" value="C:Swr1 complex"/>
    <property type="evidence" value="ECO:0007669"/>
    <property type="project" value="TreeGrafter"/>
</dbReference>
<keyword evidence="2" id="KW-0547">Nucleotide-binding</keyword>
<feature type="compositionally biased region" description="Polar residues" evidence="6">
    <location>
        <begin position="424"/>
        <end position="440"/>
    </location>
</feature>
<proteinExistence type="predicted"/>
<feature type="region of interest" description="Disordered" evidence="6">
    <location>
        <begin position="2351"/>
        <end position="2370"/>
    </location>
</feature>
<reference evidence="8" key="1">
    <citation type="submission" date="2024-06" db="EMBL/GenBank/DDBJ databases">
        <authorList>
            <person name="Liu X."/>
            <person name="Lenzi L."/>
            <person name="Haldenby T S."/>
            <person name="Uol C."/>
        </authorList>
    </citation>
    <scope>NUCLEOTIDE SEQUENCE</scope>
</reference>
<gene>
    <name evidence="8" type="ORF">CDAUBV1_LOCUS4517</name>
</gene>
<comment type="subcellular location">
    <subcellularLocation>
        <location evidence="1">Nucleus</location>
    </subcellularLocation>
</comment>
<dbReference type="InterPro" id="IPR027417">
    <property type="entry name" value="P-loop_NTPase"/>
</dbReference>
<feature type="region of interest" description="Disordered" evidence="6">
    <location>
        <begin position="2388"/>
        <end position="2407"/>
    </location>
</feature>
<evidence type="ECO:0000259" key="7">
    <source>
        <dbReference type="PROSITE" id="PS51204"/>
    </source>
</evidence>
<name>A0AAV2T9L0_CALDB</name>
<feature type="compositionally biased region" description="Low complexity" evidence="6">
    <location>
        <begin position="2247"/>
        <end position="2256"/>
    </location>
</feature>
<evidence type="ECO:0000313" key="9">
    <source>
        <dbReference type="Proteomes" id="UP001497525"/>
    </source>
</evidence>
<feature type="compositionally biased region" description="Polar residues" evidence="6">
    <location>
        <begin position="3334"/>
        <end position="3348"/>
    </location>
</feature>
<feature type="compositionally biased region" description="Low complexity" evidence="6">
    <location>
        <begin position="346"/>
        <end position="356"/>
    </location>
</feature>
<evidence type="ECO:0000313" key="8">
    <source>
        <dbReference type="EMBL" id="CAL5131998.1"/>
    </source>
</evidence>
<dbReference type="InterPro" id="IPR000330">
    <property type="entry name" value="SNF2_N"/>
</dbReference>
<feature type="region of interest" description="Disordered" evidence="6">
    <location>
        <begin position="1354"/>
        <end position="1395"/>
    </location>
</feature>
<feature type="compositionally biased region" description="Polar residues" evidence="6">
    <location>
        <begin position="1"/>
        <end position="11"/>
    </location>
</feature>
<feature type="compositionally biased region" description="Polar residues" evidence="6">
    <location>
        <begin position="1369"/>
        <end position="1386"/>
    </location>
</feature>
<organism evidence="8 9">
    <name type="scientific">Calicophoron daubneyi</name>
    <name type="common">Rumen fluke</name>
    <name type="synonym">Paramphistomum daubneyi</name>
    <dbReference type="NCBI Taxonomy" id="300641"/>
    <lineage>
        <taxon>Eukaryota</taxon>
        <taxon>Metazoa</taxon>
        <taxon>Spiralia</taxon>
        <taxon>Lophotrochozoa</taxon>
        <taxon>Platyhelminthes</taxon>
        <taxon>Trematoda</taxon>
        <taxon>Digenea</taxon>
        <taxon>Plagiorchiida</taxon>
        <taxon>Pronocephalata</taxon>
        <taxon>Paramphistomoidea</taxon>
        <taxon>Paramphistomidae</taxon>
        <taxon>Calicophoron</taxon>
    </lineage>
</organism>
<feature type="region of interest" description="Disordered" evidence="6">
    <location>
        <begin position="3249"/>
        <end position="3279"/>
    </location>
</feature>
<keyword evidence="3" id="KW-0378">Hydrolase</keyword>
<feature type="region of interest" description="Disordered" evidence="6">
    <location>
        <begin position="3326"/>
        <end position="3362"/>
    </location>
</feature>
<evidence type="ECO:0000256" key="1">
    <source>
        <dbReference type="ARBA" id="ARBA00004123"/>
    </source>
</evidence>
<feature type="region of interest" description="Disordered" evidence="6">
    <location>
        <begin position="330"/>
        <end position="362"/>
    </location>
</feature>
<dbReference type="Gene3D" id="3.40.50.10810">
    <property type="entry name" value="Tandem AAA-ATPase domain"/>
    <property type="match status" value="1"/>
</dbReference>
<dbReference type="PANTHER" id="PTHR45685">
    <property type="entry name" value="HELICASE SRCAP-RELATED"/>
    <property type="match status" value="1"/>
</dbReference>
<feature type="region of interest" description="Disordered" evidence="6">
    <location>
        <begin position="2134"/>
        <end position="2211"/>
    </location>
</feature>
<keyword evidence="4" id="KW-0067">ATP-binding</keyword>
<dbReference type="GO" id="GO:0006338">
    <property type="term" value="P:chromatin remodeling"/>
    <property type="evidence" value="ECO:0007669"/>
    <property type="project" value="TreeGrafter"/>
</dbReference>
<comment type="caution">
    <text evidence="8">The sequence shown here is derived from an EMBL/GenBank/DDBJ whole genome shotgun (WGS) entry which is preliminary data.</text>
</comment>
<dbReference type="GO" id="GO:0016887">
    <property type="term" value="F:ATP hydrolysis activity"/>
    <property type="evidence" value="ECO:0007669"/>
    <property type="project" value="TreeGrafter"/>
</dbReference>
<feature type="domain" description="HSA" evidence="7">
    <location>
        <begin position="166"/>
        <end position="241"/>
    </location>
</feature>
<sequence length="3362" mass="362215">MLCDPNDSQTPPVKKPRGMHDYDLPLSPEEVGTVCAFRNEKVRLDLIAQELDSLDDPELLSHTACFLTGNSTDAGAVSRQVPPLADLYSMADRKSSTQYYLYFPPRASPRPSSPAQELVISQANGHKPRKGCSICPEIAQDARREATVLQRVSLLRRQGLWSANRLPKVMEPKCESTFHEFLLSEATWMSVDFTEERKWKKRIAFELAKAAQTYLLLRQEWNRQCQLTEQRVKMRNAGFVSRLVKDWWDKVKQDIRDSQKFADRLYWSCLMNQNSYLLTQCSDTYPAWMANVEYGFYSDENKSEIPGVLSKRLSGDQKVLREVDSDVDDDWYPRMTSGDSDEDTCSRSTSSSRAASFVDESDTSGLGISELPVAIDCANDFPCARSSVSDTLLDRSTSDLLGASRKHTSAGRDMAESPLEEITGSENTELVENGTSQDISLPNDKNAGSFEEERDSVDAAEVEVLMSEVHLPLDMVLKSYTEQGWEPLRSEFNRGSTDFQSSTTAHPDCAQFEPQTTSDIVQRELTELRTEAEIPLEHILPSGYVASHYLKQSGEAVEPCVDSGVEKTRVVDSADSDIFSPHPSSDSGKDDEESEVAEIYSGDSDSFGRSMPCLDPGRNMVEPPWFVNSPSSNETNRPEDVHRAALELAPLLKGFHANVDGVGPGLTTTAYSPAFRVGILPSSNVGAAVTWLRHAFERTVPGLLLSPSLISGDAELAIAAHLGQLIIPSDSSYISHALSPEIRPTTGNWGPHLIVAPRLCLPAWRSRLSNWCPGLKMVCLGLGSHGSANVIEPAGTGRRLRSSVARGAVNICLTSYAAIRARPSRYSRIQWSVVVFDQVHHLLRAPGTSAPASEQLLVEPNVSDGNVSSSTMAFQTGLNVPTAPLNTEMRRPMKWTEIEKCDEERPSLYCEPSARTTSKREVTGLDVFTSALKFSGHRVLISSSSDLLSPVCGYRLFELSKLLLLREPEGTESYEAWLSDLFCAAGASRWRRMSEPSDRNRPSKKQMLKFLDPFVVRLEEDDEWEACVDEVVVECPMTAVQRRLHDAVLTTRAAHNALKTGDLLDLLQTVSLASRICSHPCLIENPPQSSRAFASILTDLSDRSKPVPGPFVFRNLGRAGTGVHSGLDFDTPEAVLLAVRELRHSGLSDSVNQCYRLADVLKPPAHVRSRIAELAARRDQLLSVLACQDNRLRTSPPKVSTPVSWNAGHVDNHHANGSDSINGQNGSDLFDGICPKLNAHLQNGLPDTTDGSEKASSLVHLDFTSIPVRGKRPRATSGLNSLNSSLQSIKRRRIDGDRTLSDGFCISDSAHILSNDDGKRPISVCSSSFLGPELLSILEKEFLRKPDACRGLRGNKRLRRSSSPRRGTANRSFANGQPIVESTINGTGFGHASPRASSPRAESLIRYNNLHCQHFTGFSDWCSAATCELFNFTGHSSLSAGYHSGWSSPSSRHPSSTALPLWSVVSHYVSRIPYEGLLCTRSRAIASPPRSRMQITRSVSRWLLSTFQESDDGVLIGQHALFPKWSSSHPLLTRIGDDLLQINRLLHPLTERSRWLSKDLPSSLRNWHTSLPALDDSVSSPMGRLFSESGKFCRLNQLLREFLGAKSVNETFPSRPRCIYLLAHQAAFLDLLEGFLTISPWRHCSRLRLPLDYRSIDASSGSLVDRINAWPHGSLGPLLVLIHSRSPAAYLAGLRAGADTAVVVCDVDWRADVTDDLRALFHSWYLNGLTDILRKSDHPHNPRPPLHVYRLVSMADVGCSNLCSSVEACLSRGVACRLLPGAVFQAHSASSVGGRSCLSARVQPNVVNELLSNRPLYRPIDRRPLSIKCPLRETIGDRGSPWTIKQECPSYSSASSVTSSFSCHTSERMKEDRMRDDDSTTFQEREPLGEHLLNRALELFEDPTDTQVWCYATAESLAMAEDTQGDRLLRDEPDFCGSLLTSLGDTVKLDRFALDIEPDLSATRSPPSIEKQLGYTKNTSWEVAHYELLDYLTYLEDRVLEKNDTFCYDSGYLSSNVGDAGYGLERIYADDCHLSPLELSSFEDLPIWEPFVPYPAVAEGSSAELQKTIPVISSSDATYSHPSMLSVNGFTDISLSDLNAKDDSDWGYESEPMSEQELPPVTYPVSTIPSPVPSYVPTTGQTMKLDDSTCSVPTAVEPTTDSAPHSSSFSSGVRGPQSGPSLKRRKLAGSAALSSRKAGSAANISSSSSIADEANESPISLGTIDSAVVPSPNAPTSRTVPRDSQMVTAATTSTAPVTPPSGNTTSISANSAVLGAGIGGYGGNTILLSLHQVTSTGGSGPKLHIPRATYNREISSARTNRLRRSGTIPTSSTGNAAAVAAIAAGAHLSQSQLSKTPPYHSPVQQPSSTGLNFSNSALIARYGHTSPVPSHLGATGRHPYSSQNLTTSLSTPARYNLGPNVGSAQNILPSHSQSSAIVSNINLYVGKPQEWLPHEEAALYQCIVKVQDLALEPATSGTSGSGSPNFRLAEFFVNNFFPCRGYRGARQCLLMHSKMQTVAGLATSAIATNGLNYPQSSVVPPVGGSHGPTGRKVKSKLKSVAAAAASANLCSSQAGSFPSASSTGSSPTNTGADTATAVSRYRNYLCYQYLSSRANASMPGGSEAEPQNSDTVNALLPPQLAPLFNAMRLMEDSQVRLVRKAVRDSLLPTPVIPASQPYRSTSSRRSGIGIGSSASVTGSSGVQYLQGSSHSGAGGSMGSTYGHLAQHGHSASSVSFSPLSHGHLGHVPAAPALLTHHRHHRHHPNFEQGQSTIGVPPPLDVGGSTPASTLCCTTATATTTTVTHSGPMIQKNPTHIAALQEHNINPDTLITPAMVIKNKEEREARLRAEALAAANQCNTSTVPTTASTASSTAASVLSVFHQTQSSLHHHPGVQEAVHHPGGQLSASMDSASSGNAVIATTSLPLSLTGTHLSLSHTGGQRSASIMLPVRCGFGSHALPSASTIISLPHSGGPRVLGPATPASPLSSGHVLSHQPKHHLVNSTVGRLTQYSTGGSIDLVGPVTSSHVLPAAAIISASSDSENHSGMEMGPNSIIVPNNWRSTSIARTIGLQTIVSSPTTAMLRRSTTFTSVGLANQFQEGSLNSRMSSFQSTQSQGSAVGSVTATYLNTQSSKNPVPTGYFIQQRPQLLFNTQPQTSLPRGTFTALSGVSSTAGISAASGCATPITPLPQILRPRSALRGSVIQPAFVRTISTTGGSNFPVGTSQIGSRLPTGNSNLLHGRVTLAVSSGNPVSSILSSRNITSPGIRTQPPTNTQQVRPAAGSLGNISAVPSVHSGQSAGGDQRHFISQYQGLPVQQSATVSIASSPSVISSSNRNIDPGTSRQSSDSDPFVLSRFRPQQQQ</sequence>
<evidence type="ECO:0000256" key="4">
    <source>
        <dbReference type="ARBA" id="ARBA00022840"/>
    </source>
</evidence>
<dbReference type="SUPFAM" id="SSF52540">
    <property type="entry name" value="P-loop containing nucleoside triphosphate hydrolases"/>
    <property type="match status" value="1"/>
</dbReference>
<dbReference type="PROSITE" id="PS51204">
    <property type="entry name" value="HSA"/>
    <property type="match status" value="1"/>
</dbReference>
<feature type="region of interest" description="Disordered" evidence="6">
    <location>
        <begin position="2223"/>
        <end position="2264"/>
    </location>
</feature>
<dbReference type="GO" id="GO:0004386">
    <property type="term" value="F:helicase activity"/>
    <property type="evidence" value="ECO:0007669"/>
    <property type="project" value="UniProtKB-KW"/>
</dbReference>
<dbReference type="InterPro" id="IPR050520">
    <property type="entry name" value="INO80/SWR1_helicase"/>
</dbReference>
<dbReference type="EMBL" id="CAXLJL010000112">
    <property type="protein sequence ID" value="CAL5131998.1"/>
    <property type="molecule type" value="Genomic_DNA"/>
</dbReference>
<dbReference type="Pfam" id="PF07529">
    <property type="entry name" value="HSA"/>
    <property type="match status" value="1"/>
</dbReference>
<feature type="region of interest" description="Disordered" evidence="6">
    <location>
        <begin position="1"/>
        <end position="21"/>
    </location>
</feature>
<feature type="compositionally biased region" description="Basic residues" evidence="6">
    <location>
        <begin position="1354"/>
        <end position="1363"/>
    </location>
</feature>
<evidence type="ECO:0000256" key="2">
    <source>
        <dbReference type="ARBA" id="ARBA00022741"/>
    </source>
</evidence>
<feature type="region of interest" description="Disordered" evidence="6">
    <location>
        <begin position="1862"/>
        <end position="1883"/>
    </location>
</feature>
<dbReference type="PANTHER" id="PTHR45685:SF1">
    <property type="entry name" value="HELICASE SRCAP"/>
    <property type="match status" value="1"/>
</dbReference>
<evidence type="ECO:0000256" key="3">
    <source>
        <dbReference type="ARBA" id="ARBA00022806"/>
    </source>
</evidence>
<dbReference type="InterPro" id="IPR038718">
    <property type="entry name" value="SNF2-like_sf"/>
</dbReference>
<feature type="region of interest" description="Disordered" evidence="6">
    <location>
        <begin position="571"/>
        <end position="597"/>
    </location>
</feature>
<dbReference type="GO" id="GO:0042393">
    <property type="term" value="F:histone binding"/>
    <property type="evidence" value="ECO:0007669"/>
    <property type="project" value="TreeGrafter"/>
</dbReference>